<comment type="pathway">
    <text evidence="1 12">Purine metabolism; IMP biosynthesis via de novo pathway; 5-amino-1-(5-phospho-D-ribosyl)imidazole-4-carboxamide from 5-amino-1-(5-phospho-D-ribosyl)imidazole-4-carboxylate: step 2/2.</text>
</comment>
<feature type="domain" description="Adenylosuccinate lyase C-terminal" evidence="13">
    <location>
        <begin position="349"/>
        <end position="429"/>
    </location>
</feature>
<evidence type="ECO:0000256" key="1">
    <source>
        <dbReference type="ARBA" id="ARBA00004706"/>
    </source>
</evidence>
<comment type="caution">
    <text evidence="16">The sequence shown here is derived from an EMBL/GenBank/DDBJ whole genome shotgun (WGS) entry which is preliminary data.</text>
</comment>
<evidence type="ECO:0000256" key="5">
    <source>
        <dbReference type="ARBA" id="ARBA00017058"/>
    </source>
</evidence>
<dbReference type="FunFam" id="1.20.200.10:FF:000008">
    <property type="entry name" value="Adenylosuccinate lyase"/>
    <property type="match status" value="1"/>
</dbReference>
<evidence type="ECO:0000313" key="16">
    <source>
        <dbReference type="EMBL" id="NME48714.1"/>
    </source>
</evidence>
<evidence type="ECO:0000256" key="3">
    <source>
        <dbReference type="ARBA" id="ARBA00008273"/>
    </source>
</evidence>
<dbReference type="Proteomes" id="UP001255696">
    <property type="component" value="Unassembled WGS sequence"/>
</dbReference>
<evidence type="ECO:0000256" key="8">
    <source>
        <dbReference type="ARBA" id="ARBA00024477"/>
    </source>
</evidence>
<dbReference type="Proteomes" id="UP001290582">
    <property type="component" value="Unassembled WGS sequence"/>
</dbReference>
<name>A0A0H2Q513_9ENTE</name>
<comment type="catalytic activity">
    <reaction evidence="8">
        <text>(2S)-2-[5-amino-1-(5-phospho-beta-D-ribosyl)imidazole-4-carboxamido]succinate = 5-amino-1-(5-phospho-beta-D-ribosyl)imidazole-4-carboxamide + fumarate</text>
        <dbReference type="Rhea" id="RHEA:23920"/>
        <dbReference type="ChEBI" id="CHEBI:29806"/>
        <dbReference type="ChEBI" id="CHEBI:58443"/>
        <dbReference type="ChEBI" id="CHEBI:58475"/>
        <dbReference type="EC" id="4.3.2.2"/>
    </reaction>
    <physiologicalReaction direction="left-to-right" evidence="8">
        <dbReference type="Rhea" id="RHEA:23921"/>
    </physiologicalReaction>
</comment>
<reference evidence="17 18" key="1">
    <citation type="submission" date="2015-06" db="EMBL/GenBank/DDBJ databases">
        <title>The Genome Sequence of Enterococcus cecorum 170AEA1.</title>
        <authorList>
            <consortium name="The Broad Institute Genomics Platform"/>
            <consortium name="The Broad Institute Genome Sequencing Center for Infectious Disease"/>
            <person name="Earl A.M."/>
            <person name="Van Tyne D."/>
            <person name="Lebreton F."/>
            <person name="Saavedra J.T."/>
            <person name="Gilmore M.S."/>
            <person name="Manson McGuire A."/>
            <person name="Clock S."/>
            <person name="Crupain M."/>
            <person name="Rangan U."/>
            <person name="Young S."/>
            <person name="Abouelleil A."/>
            <person name="Cao P."/>
            <person name="Chapman S.B."/>
            <person name="Griggs A."/>
            <person name="Priest M."/>
            <person name="Shea T."/>
            <person name="Wortman J."/>
            <person name="Nusbaum C."/>
            <person name="Birren B."/>
        </authorList>
    </citation>
    <scope>NUCLEOTIDE SEQUENCE [LARGE SCALE GENOMIC DNA]</scope>
    <source>
        <strain evidence="17 18">170AEA1</strain>
    </source>
</reference>
<dbReference type="EC" id="4.3.2.2" evidence="4 11"/>
<dbReference type="PRINTS" id="PR00145">
    <property type="entry name" value="ARGSUCLYASE"/>
</dbReference>
<evidence type="ECO:0000256" key="4">
    <source>
        <dbReference type="ARBA" id="ARBA00012339"/>
    </source>
</evidence>
<dbReference type="GO" id="GO:0070626">
    <property type="term" value="F:(S)-2-(5-amino-1-(5-phospho-D-ribosyl)imidazole-4-carboxamido) succinate lyase (fumarate-forming) activity"/>
    <property type="evidence" value="ECO:0007669"/>
    <property type="project" value="TreeGrafter"/>
</dbReference>
<dbReference type="SMART" id="SM00998">
    <property type="entry name" value="ADSL_C"/>
    <property type="match status" value="1"/>
</dbReference>
<dbReference type="Pfam" id="PF00206">
    <property type="entry name" value="Lyase_1"/>
    <property type="match status" value="1"/>
</dbReference>
<reference evidence="15" key="4">
    <citation type="submission" date="2023-12" db="EMBL/GenBank/DDBJ databases">
        <title>Molecular genomic analyses of Enterococcus cecorum from sepsis oubreaks in broilers.</title>
        <authorList>
            <person name="Rhoads D."/>
            <person name="Alrubaye A."/>
        </authorList>
    </citation>
    <scope>NUCLEOTIDE SEQUENCE</scope>
    <source>
        <strain evidence="15">1755</strain>
    </source>
</reference>
<evidence type="ECO:0000256" key="2">
    <source>
        <dbReference type="ARBA" id="ARBA00004734"/>
    </source>
</evidence>
<dbReference type="NCBIfam" id="TIGR00928">
    <property type="entry name" value="purB"/>
    <property type="match status" value="1"/>
</dbReference>
<evidence type="ECO:0000313" key="14">
    <source>
        <dbReference type="EMBL" id="MDT2796020.1"/>
    </source>
</evidence>
<keyword evidence="6 12" id="KW-0658">Purine biosynthesis</keyword>
<comment type="pathway">
    <text evidence="2 12">Purine metabolism; AMP biosynthesis via de novo pathway; AMP from IMP: step 2/2.</text>
</comment>
<dbReference type="InterPro" id="IPR008948">
    <property type="entry name" value="L-Aspartase-like"/>
</dbReference>
<evidence type="ECO:0000256" key="6">
    <source>
        <dbReference type="ARBA" id="ARBA00022755"/>
    </source>
</evidence>
<dbReference type="Gene3D" id="1.10.40.30">
    <property type="entry name" value="Fumarase/aspartase (C-terminal domain)"/>
    <property type="match status" value="1"/>
</dbReference>
<comment type="similarity">
    <text evidence="3 12">Belongs to the lyase 1 family. Adenylosuccinate lyase subfamily.</text>
</comment>
<dbReference type="GeneID" id="60871595"/>
<dbReference type="EMBL" id="JAXOGL010000014">
    <property type="protein sequence ID" value="MDZ5598343.1"/>
    <property type="molecule type" value="Genomic_DNA"/>
</dbReference>
<dbReference type="InterPro" id="IPR004769">
    <property type="entry name" value="Pur_lyase"/>
</dbReference>
<dbReference type="PRINTS" id="PR00149">
    <property type="entry name" value="FUMRATELYASE"/>
</dbReference>
<comment type="catalytic activity">
    <reaction evidence="10">
        <text>N(6)-(1,2-dicarboxyethyl)-AMP = fumarate + AMP</text>
        <dbReference type="Rhea" id="RHEA:16853"/>
        <dbReference type="ChEBI" id="CHEBI:29806"/>
        <dbReference type="ChEBI" id="CHEBI:57567"/>
        <dbReference type="ChEBI" id="CHEBI:456215"/>
        <dbReference type="EC" id="4.3.2.2"/>
    </reaction>
    <physiologicalReaction direction="left-to-right" evidence="10">
        <dbReference type="Rhea" id="RHEA:16854"/>
    </physiologicalReaction>
</comment>
<evidence type="ECO:0000256" key="7">
    <source>
        <dbReference type="ARBA" id="ARBA00023239"/>
    </source>
</evidence>
<protein>
    <recommendedName>
        <fullName evidence="5 11">Adenylosuccinate lyase</fullName>
        <shortName evidence="12">ASL</shortName>
        <ecNumber evidence="4 11">4.3.2.2</ecNumber>
    </recommendedName>
    <alternativeName>
        <fullName evidence="9 12">Adenylosuccinase</fullName>
    </alternativeName>
</protein>
<dbReference type="SUPFAM" id="SSF48557">
    <property type="entry name" value="L-aspartase-like"/>
    <property type="match status" value="1"/>
</dbReference>
<accession>A0A0H2Q513</accession>
<dbReference type="EMBL" id="LEOY01000004">
    <property type="protein sequence ID" value="RBR30811.1"/>
    <property type="molecule type" value="Genomic_DNA"/>
</dbReference>
<dbReference type="CDD" id="cd01360">
    <property type="entry name" value="Adenylsuccinate_lyase_1"/>
    <property type="match status" value="1"/>
</dbReference>
<dbReference type="EMBL" id="JARQBI010000003">
    <property type="protein sequence ID" value="MDT2796020.1"/>
    <property type="molecule type" value="Genomic_DNA"/>
</dbReference>
<gene>
    <name evidence="16" type="primary">purB</name>
    <name evidence="17" type="ORF">EB18_00822</name>
    <name evidence="16" type="ORF">HF857_00285</name>
    <name evidence="14" type="ORF">P7H47_01865</name>
    <name evidence="15" type="ORF">U1294_08950</name>
</gene>
<evidence type="ECO:0000313" key="19">
    <source>
        <dbReference type="Proteomes" id="UP000588071"/>
    </source>
</evidence>
<dbReference type="PANTHER" id="PTHR43172">
    <property type="entry name" value="ADENYLOSUCCINATE LYASE"/>
    <property type="match status" value="1"/>
</dbReference>
<dbReference type="GO" id="GO:0044208">
    <property type="term" value="P:'de novo' AMP biosynthetic process"/>
    <property type="evidence" value="ECO:0007669"/>
    <property type="project" value="UniProtKB-UniPathway"/>
</dbReference>
<dbReference type="EMBL" id="JABAFV010000001">
    <property type="protein sequence ID" value="NME48714.1"/>
    <property type="molecule type" value="Genomic_DNA"/>
</dbReference>
<evidence type="ECO:0000313" key="18">
    <source>
        <dbReference type="Proteomes" id="UP000252800"/>
    </source>
</evidence>
<dbReference type="GO" id="GO:0006189">
    <property type="term" value="P:'de novo' IMP biosynthetic process"/>
    <property type="evidence" value="ECO:0007669"/>
    <property type="project" value="UniProtKB-UniPathway"/>
</dbReference>
<evidence type="ECO:0000259" key="13">
    <source>
        <dbReference type="SMART" id="SM00998"/>
    </source>
</evidence>
<dbReference type="Gene3D" id="1.20.200.10">
    <property type="entry name" value="Fumarase/aspartase (Central domain)"/>
    <property type="match status" value="1"/>
</dbReference>
<dbReference type="InterPro" id="IPR019468">
    <property type="entry name" value="AdenyloSucc_lyase_C"/>
</dbReference>
<dbReference type="Pfam" id="PF10397">
    <property type="entry name" value="ADSL_C"/>
    <property type="match status" value="1"/>
</dbReference>
<evidence type="ECO:0000313" key="17">
    <source>
        <dbReference type="EMBL" id="RBR30811.1"/>
    </source>
</evidence>
<sequence length="432" mass="49757">MLPRYTREEMGRIWTDQNRYQAWLEVEILADEAWAELGEIPKEDVQKIRAHATFDIDRILEIEEQTRHDVVAFTRAVSESLGEERKWVHYGLTSTDVVDTAYGYLIRQANDILRVGLQRLTDVIAKKAKEHKYTVMMGRTHGVHAEPTTFGLKLALWYSEMKRNIERFEHAAKGVEAGKISGAVGTFANIPPFVESYVCEKLQIRPQEISTQVLPRDLHAEYLATMALIATSIEKFATEIRGLQKSETREVEEFFAKGQKGSSAMPHKRNPIGSENMAGLARVIRGHMITAYENVSLWHERDISHSSAERIIIPDTTILLDYMLHRFSNIVEKLTVFPENMKRNMNATFGLIYSQRVMLKLIDKGLTREQAYDLVQPNTAKSWDEQRDFRPLIEADETIMSHLTKEDLDDAFDYHYHLKNVDTIFERVGLGE</sequence>
<dbReference type="GO" id="GO:0005829">
    <property type="term" value="C:cytosol"/>
    <property type="evidence" value="ECO:0007669"/>
    <property type="project" value="TreeGrafter"/>
</dbReference>
<dbReference type="InterPro" id="IPR022761">
    <property type="entry name" value="Fumarate_lyase_N"/>
</dbReference>
<dbReference type="InterPro" id="IPR000362">
    <property type="entry name" value="Fumarate_lyase_fam"/>
</dbReference>
<dbReference type="UniPathway" id="UPA00074">
    <property type="reaction ID" value="UER00132"/>
</dbReference>
<dbReference type="FunFam" id="1.10.40.30:FF:000007">
    <property type="entry name" value="Adenylosuccinate lyase"/>
    <property type="match status" value="1"/>
</dbReference>
<proteinExistence type="inferred from homology"/>
<evidence type="ECO:0000313" key="15">
    <source>
        <dbReference type="EMBL" id="MDZ5598343.1"/>
    </source>
</evidence>
<reference evidence="16 19" key="2">
    <citation type="submission" date="2020-04" db="EMBL/GenBank/DDBJ databases">
        <authorList>
            <person name="Hitch T.C.A."/>
            <person name="Wylensek D."/>
            <person name="Clavel T."/>
        </authorList>
    </citation>
    <scope>NUCLEOTIDE SEQUENCE [LARGE SCALE GENOMIC DNA]</scope>
    <source>
        <strain evidence="16 19">WCA-380-WT-3C</strain>
    </source>
</reference>
<dbReference type="RefSeq" id="WP_016252096.1">
    <property type="nucleotide sequence ID" value="NZ_AP035890.1"/>
</dbReference>
<dbReference type="InterPro" id="IPR024083">
    <property type="entry name" value="Fumarase/histidase_N"/>
</dbReference>
<dbReference type="Proteomes" id="UP000252800">
    <property type="component" value="Unassembled WGS sequence"/>
</dbReference>
<evidence type="ECO:0000256" key="12">
    <source>
        <dbReference type="RuleBase" id="RU361172"/>
    </source>
</evidence>
<dbReference type="AlphaFoldDB" id="A0A0H2Q513"/>
<dbReference type="Proteomes" id="UP000588071">
    <property type="component" value="Unassembled WGS sequence"/>
</dbReference>
<organism evidence="16 19">
    <name type="scientific">Enterococcus cecorum</name>
    <dbReference type="NCBI Taxonomy" id="44008"/>
    <lineage>
        <taxon>Bacteria</taxon>
        <taxon>Bacillati</taxon>
        <taxon>Bacillota</taxon>
        <taxon>Bacilli</taxon>
        <taxon>Lactobacillales</taxon>
        <taxon>Enterococcaceae</taxon>
        <taxon>Enterococcus</taxon>
    </lineage>
</organism>
<evidence type="ECO:0000256" key="9">
    <source>
        <dbReference type="ARBA" id="ARBA00030717"/>
    </source>
</evidence>
<dbReference type="GO" id="GO:0004018">
    <property type="term" value="F:N6-(1,2-dicarboxyethyl)AMP AMP-lyase (fumarate-forming) activity"/>
    <property type="evidence" value="ECO:0007669"/>
    <property type="project" value="UniProtKB-UniRule"/>
</dbReference>
<dbReference type="PROSITE" id="PS00163">
    <property type="entry name" value="FUMARATE_LYASES"/>
    <property type="match status" value="1"/>
</dbReference>
<evidence type="ECO:0000256" key="11">
    <source>
        <dbReference type="NCBIfam" id="TIGR00928"/>
    </source>
</evidence>
<dbReference type="Gene3D" id="1.10.275.10">
    <property type="entry name" value="Fumarase/aspartase (N-terminal domain)"/>
    <property type="match status" value="1"/>
</dbReference>
<evidence type="ECO:0000256" key="10">
    <source>
        <dbReference type="ARBA" id="ARBA00049115"/>
    </source>
</evidence>
<reference evidence="14" key="3">
    <citation type="submission" date="2023-03" db="EMBL/GenBank/DDBJ databases">
        <authorList>
            <person name="Shen W."/>
            <person name="Cai J."/>
        </authorList>
    </citation>
    <scope>NUCLEOTIDE SEQUENCE</scope>
    <source>
        <strain evidence="14">B245-2</strain>
    </source>
</reference>
<keyword evidence="7 12" id="KW-0456">Lyase</keyword>
<dbReference type="InterPro" id="IPR020557">
    <property type="entry name" value="Fumarate_lyase_CS"/>
</dbReference>
<dbReference type="PANTHER" id="PTHR43172:SF1">
    <property type="entry name" value="ADENYLOSUCCINATE LYASE"/>
    <property type="match status" value="1"/>
</dbReference>
<dbReference type="FunFam" id="1.10.275.10:FF:000006">
    <property type="entry name" value="Adenylosuccinate lyase"/>
    <property type="match status" value="1"/>
</dbReference>
<dbReference type="UniPathway" id="UPA00075">
    <property type="reaction ID" value="UER00336"/>
</dbReference>